<dbReference type="SUPFAM" id="SSF55073">
    <property type="entry name" value="Nucleotide cyclase"/>
    <property type="match status" value="1"/>
</dbReference>
<dbReference type="Gene3D" id="3.20.20.450">
    <property type="entry name" value="EAL domain"/>
    <property type="match status" value="1"/>
</dbReference>
<dbReference type="Pfam" id="PF00563">
    <property type="entry name" value="EAL"/>
    <property type="match status" value="1"/>
</dbReference>
<dbReference type="SMART" id="SM00052">
    <property type="entry name" value="EAL"/>
    <property type="match status" value="1"/>
</dbReference>
<dbReference type="SMART" id="SM00267">
    <property type="entry name" value="GGDEF"/>
    <property type="match status" value="1"/>
</dbReference>
<dbReference type="EMBL" id="FCOK02000013">
    <property type="protein sequence ID" value="SAL30709.1"/>
    <property type="molecule type" value="Genomic_DNA"/>
</dbReference>
<sequence>MTTKHASDTKPLADTFGLGQLVAAATALFVAGCILAAFQFISLRQSLTDDVEVQAALVADNLAAAMMFRDKQTATESLRTFRPPPYLLSISAYDRDGNLFAGFAKLGIVPDKKEVLRLLVSGGDSTLLQISVVKRVEYRQTELGYVVVVASTARVQSGLLRYVGLFAVAAFGALFVAVLVVLKTKARMAKAEERLDYLAYTDPVTELANRRATYDTLATQINMQGKDGRQVALLIVDLDNFKAVNDTAGHSAGDALLRMVGEVLRDAVRESDVVGRIGGDEFAVIASPVRNRMEAANIAGRMADALGRPFDLDGQKVFATASIGVSIFPDDAQTLSELISNADVALYHAKAAGKNRFAEFKREMTLETQRRVRIERDLRKAMEGGELEVHYQPQFDCASQLIVGVEALLRWPHPEDGFISPNDFIPIAEECGLINEIGRWVLLRACSDATGWRSASGAPLSVAVNVSARQLREKDFIDQVRTALHESGLPSAQLELELTESLLMDDVDAALDFMQAVRAMGVRLSIDDFGTGYSSLAYLQSFPINCLKIDRSFVHLLPEAGYTIASAVIALARGFNLSVVAEGVETRAQLTWLQEAGCDIVQGFLLGRPMNAAALRALLQLEGVELELAAVAASVAPPIPCLSSEPESKGGAGEVV</sequence>
<dbReference type="InterPro" id="IPR052155">
    <property type="entry name" value="Biofilm_reg_signaling"/>
</dbReference>
<dbReference type="FunFam" id="3.20.20.450:FF:000001">
    <property type="entry name" value="Cyclic di-GMP phosphodiesterase yahA"/>
    <property type="match status" value="1"/>
</dbReference>
<dbReference type="Pfam" id="PF00990">
    <property type="entry name" value="GGDEF"/>
    <property type="match status" value="1"/>
</dbReference>
<dbReference type="GO" id="GO:0071111">
    <property type="term" value="F:cyclic-guanylate-specific phosphodiesterase activity"/>
    <property type="evidence" value="ECO:0007669"/>
    <property type="project" value="UniProtKB-EC"/>
</dbReference>
<proteinExistence type="predicted"/>
<dbReference type="PANTHER" id="PTHR44757:SF2">
    <property type="entry name" value="BIOFILM ARCHITECTURE MAINTENANCE PROTEIN MBAA"/>
    <property type="match status" value="1"/>
</dbReference>
<feature type="transmembrane region" description="Helical" evidence="2">
    <location>
        <begin position="159"/>
        <end position="182"/>
    </location>
</feature>
<dbReference type="InterPro" id="IPR001633">
    <property type="entry name" value="EAL_dom"/>
</dbReference>
<dbReference type="OrthoDB" id="9813903at2"/>
<dbReference type="CDD" id="cd01949">
    <property type="entry name" value="GGDEF"/>
    <property type="match status" value="1"/>
</dbReference>
<name>A0A158GGF8_9BURK</name>
<feature type="transmembrane region" description="Helical" evidence="2">
    <location>
        <begin position="21"/>
        <end position="41"/>
    </location>
</feature>
<dbReference type="Gene3D" id="3.30.70.270">
    <property type="match status" value="1"/>
</dbReference>
<evidence type="ECO:0000259" key="3">
    <source>
        <dbReference type="PROSITE" id="PS50883"/>
    </source>
</evidence>
<dbReference type="NCBIfam" id="TIGR00254">
    <property type="entry name" value="GGDEF"/>
    <property type="match status" value="1"/>
</dbReference>
<dbReference type="PROSITE" id="PS50887">
    <property type="entry name" value="GGDEF"/>
    <property type="match status" value="1"/>
</dbReference>
<keyword evidence="2" id="KW-0472">Membrane</keyword>
<dbReference type="InterPro" id="IPR000160">
    <property type="entry name" value="GGDEF_dom"/>
</dbReference>
<comment type="catalytic activity">
    <reaction evidence="1">
        <text>3',3'-c-di-GMP + H2O = 5'-phosphoguanylyl(3'-&gt;5')guanosine + H(+)</text>
        <dbReference type="Rhea" id="RHEA:24902"/>
        <dbReference type="ChEBI" id="CHEBI:15377"/>
        <dbReference type="ChEBI" id="CHEBI:15378"/>
        <dbReference type="ChEBI" id="CHEBI:58754"/>
        <dbReference type="ChEBI" id="CHEBI:58805"/>
        <dbReference type="EC" id="3.1.4.52"/>
    </reaction>
    <physiologicalReaction direction="left-to-right" evidence="1">
        <dbReference type="Rhea" id="RHEA:24903"/>
    </physiologicalReaction>
</comment>
<feature type="domain" description="EAL" evidence="3">
    <location>
        <begin position="371"/>
        <end position="623"/>
    </location>
</feature>
<protein>
    <submittedName>
        <fullName evidence="5">Response regulator receiver modulated diguanylate cyclase/phosphodiesterase</fullName>
    </submittedName>
</protein>
<dbReference type="PANTHER" id="PTHR44757">
    <property type="entry name" value="DIGUANYLATE CYCLASE DGCP"/>
    <property type="match status" value="1"/>
</dbReference>
<dbReference type="Pfam" id="PF17152">
    <property type="entry name" value="CHASE8"/>
    <property type="match status" value="1"/>
</dbReference>
<evidence type="ECO:0000313" key="5">
    <source>
        <dbReference type="EMBL" id="SAL30709.1"/>
    </source>
</evidence>
<dbReference type="InterPro" id="IPR029787">
    <property type="entry name" value="Nucleotide_cyclase"/>
</dbReference>
<evidence type="ECO:0000256" key="2">
    <source>
        <dbReference type="SAM" id="Phobius"/>
    </source>
</evidence>
<evidence type="ECO:0000259" key="4">
    <source>
        <dbReference type="PROSITE" id="PS50887"/>
    </source>
</evidence>
<organism evidence="5 6">
    <name type="scientific">Caballeronia udeis</name>
    <dbReference type="NCBI Taxonomy" id="1232866"/>
    <lineage>
        <taxon>Bacteria</taxon>
        <taxon>Pseudomonadati</taxon>
        <taxon>Pseudomonadota</taxon>
        <taxon>Betaproteobacteria</taxon>
        <taxon>Burkholderiales</taxon>
        <taxon>Burkholderiaceae</taxon>
        <taxon>Caballeronia</taxon>
    </lineage>
</organism>
<reference evidence="5 6" key="1">
    <citation type="submission" date="2016-01" db="EMBL/GenBank/DDBJ databases">
        <authorList>
            <person name="Oliw E.H."/>
        </authorList>
    </citation>
    <scope>NUCLEOTIDE SEQUENCE [LARGE SCALE GENOMIC DNA]</scope>
    <source>
        <strain evidence="5">LMG 27134</strain>
    </source>
</reference>
<evidence type="ECO:0000256" key="1">
    <source>
        <dbReference type="ARBA" id="ARBA00051114"/>
    </source>
</evidence>
<dbReference type="RefSeq" id="WP_062085185.1">
    <property type="nucleotide sequence ID" value="NZ_FCOK02000013.1"/>
</dbReference>
<gene>
    <name evidence="5" type="ORF">AWB69_02543</name>
</gene>
<dbReference type="InterPro" id="IPR035919">
    <property type="entry name" value="EAL_sf"/>
</dbReference>
<dbReference type="AlphaFoldDB" id="A0A158GGF8"/>
<dbReference type="CDD" id="cd01948">
    <property type="entry name" value="EAL"/>
    <property type="match status" value="1"/>
</dbReference>
<dbReference type="PROSITE" id="PS50883">
    <property type="entry name" value="EAL"/>
    <property type="match status" value="1"/>
</dbReference>
<dbReference type="InterPro" id="IPR043128">
    <property type="entry name" value="Rev_trsase/Diguanyl_cyclase"/>
</dbReference>
<accession>A0A158GGF8</accession>
<dbReference type="FunFam" id="3.30.70.270:FF:000001">
    <property type="entry name" value="Diguanylate cyclase domain protein"/>
    <property type="match status" value="1"/>
</dbReference>
<dbReference type="InterPro" id="IPR033417">
    <property type="entry name" value="CHASE8"/>
</dbReference>
<keyword evidence="2" id="KW-1133">Transmembrane helix</keyword>
<dbReference type="SUPFAM" id="SSF141868">
    <property type="entry name" value="EAL domain-like"/>
    <property type="match status" value="1"/>
</dbReference>
<evidence type="ECO:0000313" key="6">
    <source>
        <dbReference type="Proteomes" id="UP000054683"/>
    </source>
</evidence>
<dbReference type="Proteomes" id="UP000054683">
    <property type="component" value="Unassembled WGS sequence"/>
</dbReference>
<keyword evidence="2" id="KW-0812">Transmembrane</keyword>
<dbReference type="PROSITE" id="PS51257">
    <property type="entry name" value="PROKAR_LIPOPROTEIN"/>
    <property type="match status" value="1"/>
</dbReference>
<dbReference type="GO" id="GO:0071732">
    <property type="term" value="P:cellular response to nitric oxide"/>
    <property type="evidence" value="ECO:0007669"/>
    <property type="project" value="UniProtKB-ARBA"/>
</dbReference>
<feature type="domain" description="GGDEF" evidence="4">
    <location>
        <begin position="229"/>
        <end position="362"/>
    </location>
</feature>